<name>A0A239I6V1_9RHOB</name>
<organism evidence="2 3">
    <name type="scientific">Tropicimonas sediminicola</name>
    <dbReference type="NCBI Taxonomy" id="1031541"/>
    <lineage>
        <taxon>Bacteria</taxon>
        <taxon>Pseudomonadati</taxon>
        <taxon>Pseudomonadota</taxon>
        <taxon>Alphaproteobacteria</taxon>
        <taxon>Rhodobacterales</taxon>
        <taxon>Roseobacteraceae</taxon>
        <taxon>Tropicimonas</taxon>
    </lineage>
</organism>
<gene>
    <name evidence="2" type="ORF">SAMN05421757_104244</name>
</gene>
<dbReference type="SUPFAM" id="SSF88697">
    <property type="entry name" value="PUA domain-like"/>
    <property type="match status" value="1"/>
</dbReference>
<accession>A0A239I6V1</accession>
<keyword evidence="3" id="KW-1185">Reference proteome</keyword>
<dbReference type="PANTHER" id="PTHR39203:SF1">
    <property type="entry name" value="CYTOPLASMIC PROTEIN"/>
    <property type="match status" value="1"/>
</dbReference>
<dbReference type="OrthoDB" id="9807542at2"/>
<dbReference type="Gene3D" id="3.10.400.10">
    <property type="entry name" value="Sulfate adenylyltransferase"/>
    <property type="match status" value="1"/>
</dbReference>
<sequence length="142" mass="15538">MLEEIGQRYPGAETFTFGDSRALCDRLLALVRAGVKTATCGALRDFEAGGEALPSPGRKDIALDWDGRPALVIETLSVEILAFNEVTEDFALAEGEDDSLQGWRDGHRAYFTRNGGFEPEMALVCERFRLVEDLAPSRSPTG</sequence>
<dbReference type="PIRSF" id="PIRSF021320">
    <property type="entry name" value="DUF984"/>
    <property type="match status" value="1"/>
</dbReference>
<dbReference type="InterPro" id="IPR007374">
    <property type="entry name" value="ASCH_domain"/>
</dbReference>
<protein>
    <submittedName>
        <fullName evidence="2">Uncharacterized protein YhfF</fullName>
    </submittedName>
</protein>
<feature type="domain" description="ASCH" evidence="1">
    <location>
        <begin position="15"/>
        <end position="132"/>
    </location>
</feature>
<proteinExistence type="predicted"/>
<reference evidence="2 3" key="1">
    <citation type="submission" date="2017-06" db="EMBL/GenBank/DDBJ databases">
        <authorList>
            <person name="Kim H.J."/>
            <person name="Triplett B.A."/>
        </authorList>
    </citation>
    <scope>NUCLEOTIDE SEQUENCE [LARGE SCALE GENOMIC DNA]</scope>
    <source>
        <strain evidence="2 3">DSM 29339</strain>
    </source>
</reference>
<dbReference type="CDD" id="cd06553">
    <property type="entry name" value="ASCH_Ef3133_like"/>
    <property type="match status" value="1"/>
</dbReference>
<dbReference type="AlphaFoldDB" id="A0A239I6V1"/>
<dbReference type="SMART" id="SM01022">
    <property type="entry name" value="ASCH"/>
    <property type="match status" value="1"/>
</dbReference>
<evidence type="ECO:0000313" key="3">
    <source>
        <dbReference type="Proteomes" id="UP000198426"/>
    </source>
</evidence>
<evidence type="ECO:0000313" key="2">
    <source>
        <dbReference type="EMBL" id="SNS89277.1"/>
    </source>
</evidence>
<dbReference type="RefSeq" id="WP_089233333.1">
    <property type="nucleotide sequence ID" value="NZ_FZOY01000004.1"/>
</dbReference>
<dbReference type="Pfam" id="PF04266">
    <property type="entry name" value="ASCH"/>
    <property type="match status" value="1"/>
</dbReference>
<dbReference type="InterPro" id="IPR009326">
    <property type="entry name" value="DUF984"/>
</dbReference>
<dbReference type="Proteomes" id="UP000198426">
    <property type="component" value="Unassembled WGS sequence"/>
</dbReference>
<dbReference type="EMBL" id="FZOY01000004">
    <property type="protein sequence ID" value="SNS89277.1"/>
    <property type="molecule type" value="Genomic_DNA"/>
</dbReference>
<dbReference type="InterPro" id="IPR015947">
    <property type="entry name" value="PUA-like_sf"/>
</dbReference>
<dbReference type="PANTHER" id="PTHR39203">
    <property type="entry name" value="CYTOPLASMIC PROTEIN-RELATED"/>
    <property type="match status" value="1"/>
</dbReference>
<evidence type="ECO:0000259" key="1">
    <source>
        <dbReference type="SMART" id="SM01022"/>
    </source>
</evidence>